<reference evidence="2" key="1">
    <citation type="journal article" date="2017" name="Genome Announc.">
        <title>Complete Genome Sequence of Mycobacterium stephanolepidis.</title>
        <authorList>
            <person name="Fukano H."/>
            <person name="Yoshida M."/>
            <person name="Katayama Y."/>
            <person name="Omatsu T."/>
            <person name="Mizutani T."/>
            <person name="Kurata O."/>
            <person name="Wada S."/>
            <person name="Hoshino Y."/>
        </authorList>
    </citation>
    <scope>NUCLEOTIDE SEQUENCE [LARGE SCALE GENOMIC DNA]</scope>
    <source>
        <strain evidence="2">NJB0901</strain>
    </source>
</reference>
<evidence type="ECO:0000313" key="1">
    <source>
        <dbReference type="EMBL" id="BAX99374.1"/>
    </source>
</evidence>
<evidence type="ECO:0000313" key="2">
    <source>
        <dbReference type="Proteomes" id="UP000217954"/>
    </source>
</evidence>
<proteinExistence type="predicted"/>
<sequence length="83" mass="9378">MAEDAAVAQARVLLRSLYEHVDYVSQQIDKAERQIDRHANLAAPRHHRRLRAMRKDLDEAHRLISGLHGCYPATRATSGGTAY</sequence>
<name>A0A1Z4F2H4_9MYCO</name>
<dbReference type="Proteomes" id="UP000217954">
    <property type="component" value="Chromosome"/>
</dbReference>
<accession>A0A1Z4F2H4</accession>
<dbReference type="AlphaFoldDB" id="A0A1Z4F2H4"/>
<evidence type="ECO:0008006" key="3">
    <source>
        <dbReference type="Google" id="ProtNLM"/>
    </source>
</evidence>
<keyword evidence="2" id="KW-1185">Reference proteome</keyword>
<dbReference type="KEGG" id="mste:MSTE_04079"/>
<protein>
    <recommendedName>
        <fullName evidence="3">CHAD domain-containing protein</fullName>
    </recommendedName>
</protein>
<gene>
    <name evidence="1" type="ORF">MSTE_04079</name>
</gene>
<reference evidence="1 2" key="2">
    <citation type="journal article" date="2017" name="Int. J. Syst. Evol. Microbiol.">
        <title>Mycobacterium stephanolepidis sp. nov., a rapidly growing species related to Mycobacterium chelonae, isolated from marine teleost fish, Stephanolepis cirrhifer.</title>
        <authorList>
            <person name="Fukano H."/>
            <person name="Wada S."/>
            <person name="Kurata O."/>
            <person name="Katayama K."/>
            <person name="Fujiwara N."/>
            <person name="Hoshino Y."/>
        </authorList>
    </citation>
    <scope>NUCLEOTIDE SEQUENCE [LARGE SCALE GENOMIC DNA]</scope>
    <source>
        <strain evidence="1 2">NJB0901</strain>
    </source>
</reference>
<dbReference type="RefSeq" id="WP_231896931.1">
    <property type="nucleotide sequence ID" value="NZ_AP018165.1"/>
</dbReference>
<organism evidence="1 2">
    <name type="scientific">[Mycobacterium] stephanolepidis</name>
    <dbReference type="NCBI Taxonomy" id="1520670"/>
    <lineage>
        <taxon>Bacteria</taxon>
        <taxon>Bacillati</taxon>
        <taxon>Actinomycetota</taxon>
        <taxon>Actinomycetes</taxon>
        <taxon>Mycobacteriales</taxon>
        <taxon>Mycobacteriaceae</taxon>
        <taxon>Mycobacteroides</taxon>
    </lineage>
</organism>
<dbReference type="EMBL" id="AP018165">
    <property type="protein sequence ID" value="BAX99374.1"/>
    <property type="molecule type" value="Genomic_DNA"/>
</dbReference>